<dbReference type="InParanoid" id="A0A061GBC6"/>
<gene>
    <name evidence="1" type="ORF">TCM_028862</name>
</gene>
<dbReference type="Proteomes" id="UP000026915">
    <property type="component" value="Chromosome 6"/>
</dbReference>
<dbReference type="HOGENOM" id="CLU_1848706_0_0_1"/>
<evidence type="ECO:0000313" key="1">
    <source>
        <dbReference type="EMBL" id="EOY26896.1"/>
    </source>
</evidence>
<dbReference type="Gramene" id="EOY26896">
    <property type="protein sequence ID" value="EOY26896"/>
    <property type="gene ID" value="TCM_028862"/>
</dbReference>
<evidence type="ECO:0000313" key="2">
    <source>
        <dbReference type="Proteomes" id="UP000026915"/>
    </source>
</evidence>
<accession>A0A061GBC6</accession>
<dbReference type="AlphaFoldDB" id="A0A061GBC6"/>
<keyword evidence="2" id="KW-1185">Reference proteome</keyword>
<dbReference type="EMBL" id="CM001884">
    <property type="protein sequence ID" value="EOY26896.1"/>
    <property type="molecule type" value="Genomic_DNA"/>
</dbReference>
<sequence>MLFALEGQVSKMEVVMGEVKDRFKEFKANIKELRSRDGKLYGKMQSILNESVDMLNQQDVMLKNLVKVLKQRYKGLRMSFSHLRCDEKLSGMAISTWMKFQKQLYLKYVNDETRAKLRSGKEAFLAFLNDLKPWAKLEL</sequence>
<reference evidence="1 2" key="1">
    <citation type="journal article" date="2013" name="Genome Biol.">
        <title>The genome sequence of the most widely cultivated cacao type and its use to identify candidate genes regulating pod color.</title>
        <authorList>
            <person name="Motamayor J.C."/>
            <person name="Mockaitis K."/>
            <person name="Schmutz J."/>
            <person name="Haiminen N."/>
            <person name="Iii D.L."/>
            <person name="Cornejo O."/>
            <person name="Findley S.D."/>
            <person name="Zheng P."/>
            <person name="Utro F."/>
            <person name="Royaert S."/>
            <person name="Saski C."/>
            <person name="Jenkins J."/>
            <person name="Podicheti R."/>
            <person name="Zhao M."/>
            <person name="Scheffler B.E."/>
            <person name="Stack J.C."/>
            <person name="Feltus F.A."/>
            <person name="Mustiga G.M."/>
            <person name="Amores F."/>
            <person name="Phillips W."/>
            <person name="Marelli J.P."/>
            <person name="May G.D."/>
            <person name="Shapiro H."/>
            <person name="Ma J."/>
            <person name="Bustamante C.D."/>
            <person name="Schnell R.J."/>
            <person name="Main D."/>
            <person name="Gilbert D."/>
            <person name="Parida L."/>
            <person name="Kuhn D.N."/>
        </authorList>
    </citation>
    <scope>NUCLEOTIDE SEQUENCE [LARGE SCALE GENOMIC DNA]</scope>
    <source>
        <strain evidence="2">cv. Matina 1-6</strain>
    </source>
</reference>
<proteinExistence type="predicted"/>
<protein>
    <submittedName>
        <fullName evidence="1">Uncharacterized protein</fullName>
    </submittedName>
</protein>
<organism evidence="1 2">
    <name type="scientific">Theobroma cacao</name>
    <name type="common">Cacao</name>
    <name type="synonym">Cocoa</name>
    <dbReference type="NCBI Taxonomy" id="3641"/>
    <lineage>
        <taxon>Eukaryota</taxon>
        <taxon>Viridiplantae</taxon>
        <taxon>Streptophyta</taxon>
        <taxon>Embryophyta</taxon>
        <taxon>Tracheophyta</taxon>
        <taxon>Spermatophyta</taxon>
        <taxon>Magnoliopsida</taxon>
        <taxon>eudicotyledons</taxon>
        <taxon>Gunneridae</taxon>
        <taxon>Pentapetalae</taxon>
        <taxon>rosids</taxon>
        <taxon>malvids</taxon>
        <taxon>Malvales</taxon>
        <taxon>Malvaceae</taxon>
        <taxon>Byttnerioideae</taxon>
        <taxon>Theobroma</taxon>
    </lineage>
</organism>
<name>A0A061GBC6_THECC</name>